<feature type="region of interest" description="Disordered" evidence="1">
    <location>
        <begin position="30"/>
        <end position="49"/>
    </location>
</feature>
<organism evidence="3 4">
    <name type="scientific">Sarocladium strictum</name>
    <name type="common">Black bundle disease fungus</name>
    <name type="synonym">Acremonium strictum</name>
    <dbReference type="NCBI Taxonomy" id="5046"/>
    <lineage>
        <taxon>Eukaryota</taxon>
        <taxon>Fungi</taxon>
        <taxon>Dikarya</taxon>
        <taxon>Ascomycota</taxon>
        <taxon>Pezizomycotina</taxon>
        <taxon>Sordariomycetes</taxon>
        <taxon>Hypocreomycetidae</taxon>
        <taxon>Hypocreales</taxon>
        <taxon>Sarocladiaceae</taxon>
        <taxon>Sarocladium</taxon>
    </lineage>
</organism>
<feature type="transmembrane region" description="Helical" evidence="2">
    <location>
        <begin position="164"/>
        <end position="185"/>
    </location>
</feature>
<evidence type="ECO:0000256" key="2">
    <source>
        <dbReference type="SAM" id="Phobius"/>
    </source>
</evidence>
<evidence type="ECO:0008006" key="5">
    <source>
        <dbReference type="Google" id="ProtNLM"/>
    </source>
</evidence>
<comment type="caution">
    <text evidence="3">The sequence shown here is derived from an EMBL/GenBank/DDBJ whole genome shotgun (WGS) entry which is preliminary data.</text>
</comment>
<dbReference type="AlphaFoldDB" id="A0AA39GTZ7"/>
<feature type="transmembrane region" description="Helical" evidence="2">
    <location>
        <begin position="56"/>
        <end position="77"/>
    </location>
</feature>
<feature type="compositionally biased region" description="Basic and acidic residues" evidence="1">
    <location>
        <begin position="282"/>
        <end position="302"/>
    </location>
</feature>
<feature type="compositionally biased region" description="Low complexity" evidence="1">
    <location>
        <begin position="30"/>
        <end position="45"/>
    </location>
</feature>
<reference evidence="3" key="1">
    <citation type="submission" date="2022-10" db="EMBL/GenBank/DDBJ databases">
        <title>Determination and structural analysis of whole genome sequence of Sarocladium strictum F4-1.</title>
        <authorList>
            <person name="Hu L."/>
            <person name="Jiang Y."/>
        </authorList>
    </citation>
    <scope>NUCLEOTIDE SEQUENCE</scope>
    <source>
        <strain evidence="3">F4-1</strain>
    </source>
</reference>
<evidence type="ECO:0000256" key="1">
    <source>
        <dbReference type="SAM" id="MobiDB-lite"/>
    </source>
</evidence>
<keyword evidence="2" id="KW-0812">Transmembrane</keyword>
<feature type="region of interest" description="Disordered" evidence="1">
    <location>
        <begin position="282"/>
        <end position="381"/>
    </location>
</feature>
<sequence length="381" mass="41975">MEPAADSGSILDMSSSLLAATLTSSLALASSTSPPMTASSDTSGSGDDDQGDCELLGPFALLVQLALGGLALLALVYKRWRERPQRPVKIWFFDASKQVFGSVLVHGANVFMSMLTSGHFSITELDAQPPTVRLLRRVVAGEDDGYVPNPCSWYLLNLAVDTTLGIPILIILLRVVTGLVSLTPLGKPAESIQSGNYGNPPNKVWWLKQSIIYFIGLFGMKICVLILFLLCPWISRIGDWALGWTEGNEKLQIAFVMMIFPLIMNAMQYYIIDSFIKLNDKGPEHERLPSEDPDDRRRRGRDEEDELAGVLHDSDDSDGEDDETRIVKAKGRNKQRTEGEYDPEVDGEARTEVDSGGSSRPGTRQKTSPTLRPTPDLYPKE</sequence>
<keyword evidence="2" id="KW-1133">Transmembrane helix</keyword>
<feature type="transmembrane region" description="Helical" evidence="2">
    <location>
        <begin position="211"/>
        <end position="235"/>
    </location>
</feature>
<proteinExistence type="predicted"/>
<dbReference type="Pfam" id="PF12400">
    <property type="entry name" value="STIMATE"/>
    <property type="match status" value="1"/>
</dbReference>
<name>A0AA39GTZ7_SARSR</name>
<keyword evidence="4" id="KW-1185">Reference proteome</keyword>
<dbReference type="PANTHER" id="PTHR31735:SF1">
    <property type="entry name" value="VACUOLAR MEMBRANE PROTEIN YPL162C"/>
    <property type="match status" value="1"/>
</dbReference>
<feature type="transmembrane region" description="Helical" evidence="2">
    <location>
        <begin position="251"/>
        <end position="272"/>
    </location>
</feature>
<dbReference type="EMBL" id="JAPDFR010000001">
    <property type="protein sequence ID" value="KAK0392743.1"/>
    <property type="molecule type" value="Genomic_DNA"/>
</dbReference>
<gene>
    <name evidence="3" type="ORF">NLU13_2238</name>
</gene>
<evidence type="ECO:0000313" key="3">
    <source>
        <dbReference type="EMBL" id="KAK0392743.1"/>
    </source>
</evidence>
<accession>A0AA39GTZ7</accession>
<keyword evidence="2" id="KW-0472">Membrane</keyword>
<protein>
    <recommendedName>
        <fullName evidence="5">Vacuolar membrane protein</fullName>
    </recommendedName>
</protein>
<feature type="compositionally biased region" description="Polar residues" evidence="1">
    <location>
        <begin position="356"/>
        <end position="371"/>
    </location>
</feature>
<dbReference type="InterPro" id="IPR022127">
    <property type="entry name" value="STIMATE/YPL162C"/>
</dbReference>
<dbReference type="Proteomes" id="UP001175261">
    <property type="component" value="Unassembled WGS sequence"/>
</dbReference>
<dbReference type="PANTHER" id="PTHR31735">
    <property type="entry name" value="VACUOLAR MEMBRANE PROTEIN YPL162C"/>
    <property type="match status" value="1"/>
</dbReference>
<evidence type="ECO:0000313" key="4">
    <source>
        <dbReference type="Proteomes" id="UP001175261"/>
    </source>
</evidence>
<dbReference type="GO" id="GO:0016020">
    <property type="term" value="C:membrane"/>
    <property type="evidence" value="ECO:0007669"/>
    <property type="project" value="TreeGrafter"/>
</dbReference>